<dbReference type="Proteomes" id="UP000308092">
    <property type="component" value="Unassembled WGS sequence"/>
</dbReference>
<keyword evidence="2" id="KW-1185">Reference proteome</keyword>
<accession>A0A4V3UMG2</accession>
<dbReference type="AlphaFoldDB" id="A0A4V3UMG2"/>
<protein>
    <submittedName>
        <fullName evidence="1">Uncharacterized protein</fullName>
    </submittedName>
</protein>
<comment type="caution">
    <text evidence="1">The sequence shown here is derived from an EMBL/GenBank/DDBJ whole genome shotgun (WGS) entry which is preliminary data.</text>
</comment>
<gene>
    <name evidence="1" type="ORF">EYZ11_013348</name>
</gene>
<evidence type="ECO:0000313" key="2">
    <source>
        <dbReference type="Proteomes" id="UP000308092"/>
    </source>
</evidence>
<organism evidence="1 2">
    <name type="scientific">Aspergillus tanneri</name>
    <dbReference type="NCBI Taxonomy" id="1220188"/>
    <lineage>
        <taxon>Eukaryota</taxon>
        <taxon>Fungi</taxon>
        <taxon>Dikarya</taxon>
        <taxon>Ascomycota</taxon>
        <taxon>Pezizomycotina</taxon>
        <taxon>Eurotiomycetes</taxon>
        <taxon>Eurotiomycetidae</taxon>
        <taxon>Eurotiales</taxon>
        <taxon>Aspergillaceae</taxon>
        <taxon>Aspergillus</taxon>
        <taxon>Aspergillus subgen. Circumdati</taxon>
    </lineage>
</organism>
<dbReference type="VEuPathDB" id="FungiDB:EYZ11_013348"/>
<reference evidence="1 2" key="1">
    <citation type="submission" date="2019-03" db="EMBL/GenBank/DDBJ databases">
        <title>The genome sequence of a newly discovered highly antifungal drug resistant Aspergillus species, Aspergillus tanneri NIH 1004.</title>
        <authorList>
            <person name="Mounaud S."/>
            <person name="Singh I."/>
            <person name="Joardar V."/>
            <person name="Pakala S."/>
            <person name="Pakala S."/>
            <person name="Venepally P."/>
            <person name="Hoover J."/>
            <person name="Nierman W."/>
            <person name="Chung J."/>
            <person name="Losada L."/>
        </authorList>
    </citation>
    <scope>NUCLEOTIDE SEQUENCE [LARGE SCALE GENOMIC DNA]</scope>
    <source>
        <strain evidence="1 2">NIH1004</strain>
    </source>
</reference>
<sequence length="67" mass="7640">MVDVWFSRGVLAENRDEAQAAIRDITFKCVVGVKFSTLVVTFRELNLSNDMHPMRLANQIHRAPVKP</sequence>
<evidence type="ECO:0000313" key="1">
    <source>
        <dbReference type="EMBL" id="THC87204.1"/>
    </source>
</evidence>
<name>A0A4V3UMG2_9EURO</name>
<proteinExistence type="predicted"/>
<dbReference type="EMBL" id="SOSA01001389">
    <property type="protein sequence ID" value="THC87204.1"/>
    <property type="molecule type" value="Genomic_DNA"/>
</dbReference>